<keyword evidence="6" id="KW-1185">Reference proteome</keyword>
<feature type="region of interest" description="Disordered" evidence="2">
    <location>
        <begin position="1029"/>
        <end position="1103"/>
    </location>
</feature>
<dbReference type="AlphaFoldDB" id="A0AA38XP03"/>
<proteinExistence type="predicted"/>
<dbReference type="PANTHER" id="PTHR10039">
    <property type="entry name" value="AMELOGENIN"/>
    <property type="match status" value="1"/>
</dbReference>
<organism evidence="5 6">
    <name type="scientific">Cladophialophora chaetospira</name>
    <dbReference type="NCBI Taxonomy" id="386627"/>
    <lineage>
        <taxon>Eukaryota</taxon>
        <taxon>Fungi</taxon>
        <taxon>Dikarya</taxon>
        <taxon>Ascomycota</taxon>
        <taxon>Pezizomycotina</taxon>
        <taxon>Eurotiomycetes</taxon>
        <taxon>Chaetothyriomycetidae</taxon>
        <taxon>Chaetothyriales</taxon>
        <taxon>Herpotrichiellaceae</taxon>
        <taxon>Cladophialophora</taxon>
    </lineage>
</organism>
<evidence type="ECO:0008006" key="7">
    <source>
        <dbReference type="Google" id="ProtNLM"/>
    </source>
</evidence>
<dbReference type="Pfam" id="PF25053">
    <property type="entry name" value="DUF7791"/>
    <property type="match status" value="1"/>
</dbReference>
<dbReference type="Proteomes" id="UP001172673">
    <property type="component" value="Unassembled WGS sequence"/>
</dbReference>
<dbReference type="InterPro" id="IPR056693">
    <property type="entry name" value="DUF7791"/>
</dbReference>
<dbReference type="InterPro" id="IPR027417">
    <property type="entry name" value="P-loop_NTPase"/>
</dbReference>
<evidence type="ECO:0000259" key="3">
    <source>
        <dbReference type="Pfam" id="PF24883"/>
    </source>
</evidence>
<reference evidence="5" key="1">
    <citation type="submission" date="2022-10" db="EMBL/GenBank/DDBJ databases">
        <title>Culturing micro-colonial fungi from biological soil crusts in the Mojave desert and describing Neophaeococcomyces mojavensis, and introducing the new genera and species Taxawa tesnikishii.</title>
        <authorList>
            <person name="Kurbessoian T."/>
            <person name="Stajich J.E."/>
        </authorList>
    </citation>
    <scope>NUCLEOTIDE SEQUENCE</scope>
    <source>
        <strain evidence="5">TK_41</strain>
    </source>
</reference>
<sequence length="1103" mass="126136">MVLDPVSTIGLAANILQFIDFSCGIIRDAKEMYRSNHGSKSGLVELQGVAESLARLSSTFIEDSPVESADVKQSAKREIHTLAALCKAIADELIATIQSLQVREGSHRKWQSFRQALNTVWKKDKIVSLEKRLEMARSHLSSHILSHISSRQNEVLRSLETIRDECHRANLSQSERIDPMLESLRTLLGKSHDFDEQLLASVDQKLLGASQEAIRLHKELSILKSLKFDRMTARHSAIVEAHVNTFDWIFEPSRLPLSDPRSQVRFHEWLTHGEDIYWISGKPGSGKSTFAKYLYNSWQTRQCLRVWAKDARLATAGFFFWISGAEMQKSQRGLLQQLLFEVLRTFPDLISLAFPERWASSQSMIETEWPLSELSEAFRRLSVATQDPATSAKLCIFVDGMDEYSGDHLDLIKTVQDIAKLKNIKMCVSSRPWNCFEDAFGRDKHLKLYLQDLTMTDIAIYARDKLEEVSRSSMFDADGSQFEHFISEIVQRAQGVFLWVFLVARSLRQGLVNGDSLSLLQERLLEMPTDLEAFFEKIIQSVDKVYQRRMAHTFQIALVAHKPLRLILYSFIAEASTLPWRQPRNRMREEMLRIEELMNRQLNGRYKGLLESHGDPGAKHVDFLHRTVRDFLATKGMQDFFVSLSEPEFNAAVYVCEAFIRQAEVFHDSLFSTDLDDFLFFAQKAEETLGTHSTALLEGMNHVCYSQSSPVRDSFNCTGTQAISLLGKAIELGFTTYVRERLDHDPTLVAGDRHQTLFLALKRWFSSTAIRGRELGADNPPPMALHDVYGQRNSRLIESTYEMAALLLEHGVDANSTVNERPILHILLDSFPPESYHHLDAEVFQWYCRLLLLFLSRGAEFHQELVNDNCCLWKYLFDTEFDDQIAEQILRLFSLLLHRGLRPDTYIGAKMTLWAVLIYDMNDDDTTYQTTEFGMQPFCLEMLKLFLRKGAKVRFSGGKYIVDTESCGKPEHSFEHYGVPRAAGSTILLDDRISADRISAGFYQQIFTPGSVQYREVLIALEAAVGTDQIPRDSKPSKRSYFSGHDLWPAPHSPKRRSYSKSEQRSRKRYRGRNGLPHPSTQKPSQPGFRGARGGRSVKKESW</sequence>
<dbReference type="Pfam" id="PF24883">
    <property type="entry name" value="NPHP3_N"/>
    <property type="match status" value="1"/>
</dbReference>
<dbReference type="Gene3D" id="3.40.50.300">
    <property type="entry name" value="P-loop containing nucleotide triphosphate hydrolases"/>
    <property type="match status" value="1"/>
</dbReference>
<gene>
    <name evidence="5" type="ORF">H2200_000672</name>
</gene>
<protein>
    <recommendedName>
        <fullName evidence="7">NACHT domain-containing protein</fullName>
    </recommendedName>
</protein>
<dbReference type="PANTHER" id="PTHR10039:SF5">
    <property type="entry name" value="NACHT DOMAIN-CONTAINING PROTEIN"/>
    <property type="match status" value="1"/>
</dbReference>
<accession>A0AA38XP03</accession>
<dbReference type="EMBL" id="JAPDRK010000001">
    <property type="protein sequence ID" value="KAJ9616952.1"/>
    <property type="molecule type" value="Genomic_DNA"/>
</dbReference>
<evidence type="ECO:0000313" key="6">
    <source>
        <dbReference type="Proteomes" id="UP001172673"/>
    </source>
</evidence>
<feature type="domain" description="Nephrocystin 3-like N-terminal" evidence="3">
    <location>
        <begin position="264"/>
        <end position="431"/>
    </location>
</feature>
<keyword evidence="1" id="KW-0677">Repeat</keyword>
<comment type="caution">
    <text evidence="5">The sequence shown here is derived from an EMBL/GenBank/DDBJ whole genome shotgun (WGS) entry which is preliminary data.</text>
</comment>
<dbReference type="SUPFAM" id="SSF52540">
    <property type="entry name" value="P-loop containing nucleoside triphosphate hydrolases"/>
    <property type="match status" value="1"/>
</dbReference>
<name>A0AA38XP03_9EURO</name>
<evidence type="ECO:0000259" key="4">
    <source>
        <dbReference type="Pfam" id="PF25053"/>
    </source>
</evidence>
<evidence type="ECO:0000256" key="1">
    <source>
        <dbReference type="ARBA" id="ARBA00022737"/>
    </source>
</evidence>
<feature type="domain" description="DUF7791" evidence="4">
    <location>
        <begin position="541"/>
        <end position="667"/>
    </location>
</feature>
<evidence type="ECO:0000256" key="2">
    <source>
        <dbReference type="SAM" id="MobiDB-lite"/>
    </source>
</evidence>
<dbReference type="InterPro" id="IPR056884">
    <property type="entry name" value="NPHP3-like_N"/>
</dbReference>
<evidence type="ECO:0000313" key="5">
    <source>
        <dbReference type="EMBL" id="KAJ9616952.1"/>
    </source>
</evidence>